<comment type="caution">
    <text evidence="2">The sequence shown here is derived from an EMBL/GenBank/DDBJ whole genome shotgun (WGS) entry which is preliminary data.</text>
</comment>
<organism evidence="2 3">
    <name type="scientific">Candidatus Woesebacteria bacterium RIFCSPLOWO2_01_FULL_39_25</name>
    <dbReference type="NCBI Taxonomy" id="1802521"/>
    <lineage>
        <taxon>Bacteria</taxon>
        <taxon>Candidatus Woeseibacteriota</taxon>
    </lineage>
</organism>
<accession>A0A1F8BLF0</accession>
<evidence type="ECO:0000256" key="1">
    <source>
        <dbReference type="SAM" id="Phobius"/>
    </source>
</evidence>
<feature type="transmembrane region" description="Helical" evidence="1">
    <location>
        <begin position="440"/>
        <end position="461"/>
    </location>
</feature>
<feature type="transmembrane region" description="Helical" evidence="1">
    <location>
        <begin position="336"/>
        <end position="360"/>
    </location>
</feature>
<feature type="transmembrane region" description="Helical" evidence="1">
    <location>
        <begin position="228"/>
        <end position="247"/>
    </location>
</feature>
<sequence length="645" mass="74002">MFLGKNINVKLFLFVTFAVTVINLIILQPVIKYQLIELADDWIWMVYYKSLSHMPLLAKLWYIWKKVGIHESGYAIYVGLLGEILGMNYQAYNYVNIFFKILSAVTLFPLILIVFKNRLLATITTFIYGITSASTGSLYWMMKGGMYLGITFMNLFLLSYYFAVTKKKIFWLILSSILIFITYISSAVRVYPVFPIIILIETIWLIFNRSKGDGKFLQIKVRELKTSIIRIVAFFLPVFLVASRAPVSPHGFIGRKTVMLLTDIKNGNLHDLLSPLAGIGSSFLPNYFWKYFGDINPKTFASFGNYLIFLFKRPLPIFFLATIILSRLISKRPKRFIVIVLILNFIFELMLFPITTYHFSIPKELVFEYDSVIFYFIKYPTLMAVYVLSVAIASFFEMRFDAKNKLLLTLWVGPLFSAIFMLSMWILIGFLVNAYSSTGYYFAIPAIGMSLFTSSILVLMYERSKDRKLFNLIPLVVIIGFLISFYKTSKLEIHRDFTSDNPGKITIQDVNILHSNLLEDLGDASKSGNILIYFEIPNATASGNLRLGLLGFPQMVVWQRNNEGIGCVDSLTDKEKLQMAFRSDTQKQGFNSKGECVFKTSVPTINEYADKENIFYTTNDFYAYRFDGLTPIDIRGEVLAELANK</sequence>
<dbReference type="Proteomes" id="UP000176725">
    <property type="component" value="Unassembled WGS sequence"/>
</dbReference>
<keyword evidence="1" id="KW-0812">Transmembrane</keyword>
<feature type="transmembrane region" description="Helical" evidence="1">
    <location>
        <begin position="169"/>
        <end position="184"/>
    </location>
</feature>
<dbReference type="EMBL" id="MGHH01000007">
    <property type="protein sequence ID" value="OGM64897.1"/>
    <property type="molecule type" value="Genomic_DNA"/>
</dbReference>
<evidence type="ECO:0000313" key="3">
    <source>
        <dbReference type="Proteomes" id="UP000176725"/>
    </source>
</evidence>
<keyword evidence="1" id="KW-0472">Membrane</keyword>
<name>A0A1F8BLF0_9BACT</name>
<protein>
    <recommendedName>
        <fullName evidence="4">Glycosyltransferase RgtA/B/C/D-like domain-containing protein</fullName>
    </recommendedName>
</protein>
<dbReference type="AlphaFoldDB" id="A0A1F8BLF0"/>
<gene>
    <name evidence="2" type="ORF">A2893_04555</name>
</gene>
<feature type="transmembrane region" description="Helical" evidence="1">
    <location>
        <begin position="372"/>
        <end position="396"/>
    </location>
</feature>
<reference evidence="2 3" key="1">
    <citation type="journal article" date="2016" name="Nat. Commun.">
        <title>Thousands of microbial genomes shed light on interconnected biogeochemical processes in an aquifer system.</title>
        <authorList>
            <person name="Anantharaman K."/>
            <person name="Brown C.T."/>
            <person name="Hug L.A."/>
            <person name="Sharon I."/>
            <person name="Castelle C.J."/>
            <person name="Probst A.J."/>
            <person name="Thomas B.C."/>
            <person name="Singh A."/>
            <person name="Wilkins M.J."/>
            <person name="Karaoz U."/>
            <person name="Brodie E.L."/>
            <person name="Williams K.H."/>
            <person name="Hubbard S.S."/>
            <person name="Banfield J.F."/>
        </authorList>
    </citation>
    <scope>NUCLEOTIDE SEQUENCE [LARGE SCALE GENOMIC DNA]</scope>
</reference>
<feature type="transmembrane region" description="Helical" evidence="1">
    <location>
        <begin position="12"/>
        <end position="31"/>
    </location>
</feature>
<evidence type="ECO:0000313" key="2">
    <source>
        <dbReference type="EMBL" id="OGM64897.1"/>
    </source>
</evidence>
<proteinExistence type="predicted"/>
<feature type="transmembrane region" description="Helical" evidence="1">
    <location>
        <begin position="468"/>
        <end position="486"/>
    </location>
</feature>
<feature type="transmembrane region" description="Helical" evidence="1">
    <location>
        <begin position="190"/>
        <end position="207"/>
    </location>
</feature>
<feature type="transmembrane region" description="Helical" evidence="1">
    <location>
        <begin position="408"/>
        <end position="428"/>
    </location>
</feature>
<dbReference type="STRING" id="1802521.A2893_04555"/>
<feature type="transmembrane region" description="Helical" evidence="1">
    <location>
        <begin position="306"/>
        <end position="329"/>
    </location>
</feature>
<evidence type="ECO:0008006" key="4">
    <source>
        <dbReference type="Google" id="ProtNLM"/>
    </source>
</evidence>
<feature type="transmembrane region" description="Helical" evidence="1">
    <location>
        <begin position="120"/>
        <end position="140"/>
    </location>
</feature>
<keyword evidence="1" id="KW-1133">Transmembrane helix</keyword>
<feature type="transmembrane region" description="Helical" evidence="1">
    <location>
        <begin position="97"/>
        <end position="115"/>
    </location>
</feature>
<feature type="transmembrane region" description="Helical" evidence="1">
    <location>
        <begin position="146"/>
        <end position="162"/>
    </location>
</feature>